<accession>A0A2S7TAR4</accession>
<dbReference type="InterPro" id="IPR022398">
    <property type="entry name" value="Peptidase_S8_His-AS"/>
</dbReference>
<dbReference type="SUPFAM" id="SSF54897">
    <property type="entry name" value="Protease propeptides/inhibitors"/>
    <property type="match status" value="1"/>
</dbReference>
<dbReference type="PROSITE" id="PS51257">
    <property type="entry name" value="PROKAR_LIPOPROTEIN"/>
    <property type="match status" value="1"/>
</dbReference>
<feature type="domain" description="Peptidase S8/S53" evidence="9">
    <location>
        <begin position="186"/>
        <end position="392"/>
    </location>
</feature>
<evidence type="ECO:0000256" key="7">
    <source>
        <dbReference type="SAM" id="MobiDB-lite"/>
    </source>
</evidence>
<keyword evidence="12" id="KW-1185">Reference proteome</keyword>
<dbReference type="GO" id="GO:0005615">
    <property type="term" value="C:extracellular space"/>
    <property type="evidence" value="ECO:0007669"/>
    <property type="project" value="TreeGrafter"/>
</dbReference>
<dbReference type="InterPro" id="IPR023827">
    <property type="entry name" value="Peptidase_S8_Asp-AS"/>
</dbReference>
<comment type="caution">
    <text evidence="11">The sequence shown here is derived from an EMBL/GenBank/DDBJ whole genome shotgun (WGS) entry which is preliminary data.</text>
</comment>
<evidence type="ECO:0000256" key="3">
    <source>
        <dbReference type="ARBA" id="ARBA00022801"/>
    </source>
</evidence>
<dbReference type="GO" id="GO:0006508">
    <property type="term" value="P:proteolysis"/>
    <property type="evidence" value="ECO:0007669"/>
    <property type="project" value="UniProtKB-KW"/>
</dbReference>
<feature type="active site" description="Charge relay system" evidence="5">
    <location>
        <position position="382"/>
    </location>
</feature>
<evidence type="ECO:0000259" key="9">
    <source>
        <dbReference type="Pfam" id="PF00082"/>
    </source>
</evidence>
<feature type="region of interest" description="Disordered" evidence="7">
    <location>
        <begin position="141"/>
        <end position="167"/>
    </location>
</feature>
<dbReference type="Pfam" id="PF00082">
    <property type="entry name" value="Peptidase_S8"/>
    <property type="match status" value="1"/>
</dbReference>
<dbReference type="SUPFAM" id="SSF52743">
    <property type="entry name" value="Subtilisin-like"/>
    <property type="match status" value="1"/>
</dbReference>
<keyword evidence="2 5" id="KW-0645">Protease</keyword>
<dbReference type="InterPro" id="IPR023828">
    <property type="entry name" value="Peptidase_S8_Ser-AS"/>
</dbReference>
<evidence type="ECO:0000256" key="4">
    <source>
        <dbReference type="ARBA" id="ARBA00022825"/>
    </source>
</evidence>
<dbReference type="GO" id="GO:0004252">
    <property type="term" value="F:serine-type endopeptidase activity"/>
    <property type="evidence" value="ECO:0007669"/>
    <property type="project" value="UniProtKB-UniRule"/>
</dbReference>
<evidence type="ECO:0000256" key="2">
    <source>
        <dbReference type="ARBA" id="ARBA00022670"/>
    </source>
</evidence>
<evidence type="ECO:0000256" key="1">
    <source>
        <dbReference type="ARBA" id="ARBA00011073"/>
    </source>
</evidence>
<keyword evidence="4 5" id="KW-0720">Serine protease</keyword>
<gene>
    <name evidence="11" type="ORF">BST99_13255</name>
</gene>
<dbReference type="PROSITE" id="PS00138">
    <property type="entry name" value="SUBTILASE_SER"/>
    <property type="match status" value="1"/>
</dbReference>
<dbReference type="RefSeq" id="WP_219843848.1">
    <property type="nucleotide sequence ID" value="NZ_MQVX01000001.1"/>
</dbReference>
<dbReference type="EMBL" id="MQVX01000001">
    <property type="protein sequence ID" value="PQJ16556.1"/>
    <property type="molecule type" value="Genomic_DNA"/>
</dbReference>
<dbReference type="CDD" id="cd04077">
    <property type="entry name" value="Peptidases_S8_PCSK9_ProteinaseK_like"/>
    <property type="match status" value="1"/>
</dbReference>
<dbReference type="PANTHER" id="PTHR43806">
    <property type="entry name" value="PEPTIDASE S8"/>
    <property type="match status" value="1"/>
</dbReference>
<dbReference type="InterPro" id="IPR034193">
    <property type="entry name" value="PCSK9_ProteinaseK-like"/>
</dbReference>
<dbReference type="InterPro" id="IPR015500">
    <property type="entry name" value="Peptidase_S8_subtilisin-rel"/>
</dbReference>
<feature type="compositionally biased region" description="Gly residues" evidence="7">
    <location>
        <begin position="149"/>
        <end position="160"/>
    </location>
</feature>
<dbReference type="Proteomes" id="UP000239366">
    <property type="component" value="Unassembled WGS sequence"/>
</dbReference>
<organism evidence="11 12">
    <name type="scientific">Aureicoccus marinus</name>
    <dbReference type="NCBI Taxonomy" id="754435"/>
    <lineage>
        <taxon>Bacteria</taxon>
        <taxon>Pseudomonadati</taxon>
        <taxon>Bacteroidota</taxon>
        <taxon>Flavobacteriia</taxon>
        <taxon>Flavobacteriales</taxon>
        <taxon>Flavobacteriaceae</taxon>
        <taxon>Aureicoccus</taxon>
    </lineage>
</organism>
<dbReference type="InterPro" id="IPR036852">
    <property type="entry name" value="Peptidase_S8/S53_dom_sf"/>
</dbReference>
<dbReference type="PROSITE" id="PS00136">
    <property type="entry name" value="SUBTILASE_ASP"/>
    <property type="match status" value="1"/>
</dbReference>
<dbReference type="PRINTS" id="PR00723">
    <property type="entry name" value="SUBTILISIN"/>
</dbReference>
<feature type="active site" description="Charge relay system" evidence="5">
    <location>
        <position position="188"/>
    </location>
</feature>
<evidence type="ECO:0000256" key="6">
    <source>
        <dbReference type="RuleBase" id="RU003355"/>
    </source>
</evidence>
<dbReference type="PROSITE" id="PS51892">
    <property type="entry name" value="SUBTILASE"/>
    <property type="match status" value="1"/>
</dbReference>
<dbReference type="Gene3D" id="3.40.50.200">
    <property type="entry name" value="Peptidase S8/S53 domain"/>
    <property type="match status" value="1"/>
</dbReference>
<sequence>MKRSLLKGSALLLMSSFVFYACSENNLEDALELQNDLSDDSSQDHYDMGSYVLEGSYIVVFNEDVVGDSSSKYGSDYPSTTRMVRELATEVLGSFQMKGDLIEHVYSRSVMGVSAQLSDEEANLLLKDPRVAYVEKDQMFTLAPPPGKGPGGGGDGGGGSDPQEIPWGITRVNGGATYTGSGVAWIIDSGIEASHEDLNVDVSRGFNAFTKGRDGDLSSDRNGHGTHVAGTVAAKDNNVGVIGVAAGATVIPVKVLDSRGSGSYSGVIAGIDHVAANGSNGDVANMSLGGGFSQAVNDAVEAAAATGVKFALAAGNESTDAGTKSPASANGPNIYTISAMAEGDVWASFSNYNNPPVDYCEPGVAVKSTWPGNGYNTISGTSMASPHAAGLLLLGNISSDGSVSGDPDGNPDAIGVN</sequence>
<feature type="domain" description="Inhibitor I9" evidence="10">
    <location>
        <begin position="56"/>
        <end position="142"/>
    </location>
</feature>
<dbReference type="InterPro" id="IPR010259">
    <property type="entry name" value="S8pro/Inhibitor_I9"/>
</dbReference>
<evidence type="ECO:0000313" key="12">
    <source>
        <dbReference type="Proteomes" id="UP000239366"/>
    </source>
</evidence>
<dbReference type="InterPro" id="IPR000209">
    <property type="entry name" value="Peptidase_S8/S53_dom"/>
</dbReference>
<evidence type="ECO:0000259" key="10">
    <source>
        <dbReference type="Pfam" id="PF05922"/>
    </source>
</evidence>
<evidence type="ECO:0000256" key="5">
    <source>
        <dbReference type="PROSITE-ProRule" id="PRU01240"/>
    </source>
</evidence>
<dbReference type="InterPro" id="IPR050131">
    <property type="entry name" value="Peptidase_S8_subtilisin-like"/>
</dbReference>
<dbReference type="InterPro" id="IPR037045">
    <property type="entry name" value="S8pro/Inhibitor_I9_sf"/>
</dbReference>
<protein>
    <submittedName>
        <fullName evidence="11">Peptidase S8</fullName>
    </submittedName>
</protein>
<keyword evidence="8" id="KW-0732">Signal</keyword>
<dbReference type="Gene3D" id="3.30.70.80">
    <property type="entry name" value="Peptidase S8 propeptide/proteinase inhibitor I9"/>
    <property type="match status" value="1"/>
</dbReference>
<keyword evidence="3 5" id="KW-0378">Hydrolase</keyword>
<dbReference type="Pfam" id="PF05922">
    <property type="entry name" value="Inhibitor_I9"/>
    <property type="match status" value="1"/>
</dbReference>
<feature type="chain" id="PRO_5015633514" evidence="8">
    <location>
        <begin position="21"/>
        <end position="417"/>
    </location>
</feature>
<evidence type="ECO:0000256" key="8">
    <source>
        <dbReference type="SAM" id="SignalP"/>
    </source>
</evidence>
<dbReference type="PANTHER" id="PTHR43806:SF11">
    <property type="entry name" value="CEREVISIN-RELATED"/>
    <property type="match status" value="1"/>
</dbReference>
<name>A0A2S7TAR4_9FLAO</name>
<dbReference type="PROSITE" id="PS00137">
    <property type="entry name" value="SUBTILASE_HIS"/>
    <property type="match status" value="1"/>
</dbReference>
<dbReference type="AlphaFoldDB" id="A0A2S7TAR4"/>
<evidence type="ECO:0000313" key="11">
    <source>
        <dbReference type="EMBL" id="PQJ16556.1"/>
    </source>
</evidence>
<proteinExistence type="inferred from homology"/>
<comment type="similarity">
    <text evidence="1 5 6">Belongs to the peptidase S8 family.</text>
</comment>
<reference evidence="12" key="1">
    <citation type="submission" date="2016-11" db="EMBL/GenBank/DDBJ databases">
        <title>Trade-off between light-utilization and light-protection in marine flavobacteria.</title>
        <authorList>
            <person name="Kumagai Y."/>
            <person name="Yoshizawa S."/>
            <person name="Kogure K."/>
        </authorList>
    </citation>
    <scope>NUCLEOTIDE SEQUENCE [LARGE SCALE GENOMIC DNA]</scope>
    <source>
        <strain evidence="12">SG-18</strain>
    </source>
</reference>
<feature type="active site" description="Charge relay system" evidence="5">
    <location>
        <position position="224"/>
    </location>
</feature>
<feature type="signal peptide" evidence="8">
    <location>
        <begin position="1"/>
        <end position="20"/>
    </location>
</feature>